<dbReference type="EMBL" id="KK914327">
    <property type="protein sequence ID" value="KDP40924.1"/>
    <property type="molecule type" value="Genomic_DNA"/>
</dbReference>
<dbReference type="FunFam" id="3.30.200.20:FF:000432">
    <property type="entry name" value="LRR receptor-like serine/threonine-protein kinase EFR"/>
    <property type="match status" value="1"/>
</dbReference>
<evidence type="ECO:0000313" key="13">
    <source>
        <dbReference type="Proteomes" id="UP000027138"/>
    </source>
</evidence>
<evidence type="ECO:0000256" key="8">
    <source>
        <dbReference type="ARBA" id="ARBA00023136"/>
    </source>
</evidence>
<dbReference type="Gene3D" id="3.80.10.10">
    <property type="entry name" value="Ribonuclease Inhibitor"/>
    <property type="match status" value="3"/>
</dbReference>
<name>A0A067L9Y0_JATCU</name>
<dbReference type="Pfam" id="PF00560">
    <property type="entry name" value="LRR_1"/>
    <property type="match status" value="2"/>
</dbReference>
<evidence type="ECO:0000256" key="2">
    <source>
        <dbReference type="ARBA" id="ARBA00009592"/>
    </source>
</evidence>
<dbReference type="GO" id="GO:0004674">
    <property type="term" value="F:protein serine/threonine kinase activity"/>
    <property type="evidence" value="ECO:0007669"/>
    <property type="project" value="UniProtKB-EC"/>
</dbReference>
<keyword evidence="10" id="KW-0067">ATP-binding</keyword>
<sequence>MISWNSSLHFCQWSGVICGRRHQRVTELNLKSLNLSGSISPRVGNLRFLRILRLENNSFSHEIPPQIEYLQRLQMLSVSNNSLSGQIPSTISNCSGLKFLYLDHNILSGQVPTGIGFLRKLVEIDVWENNLTGTIPLSLGNLSSIQLFYASRNHFLGVIPDTFGKLMNLMYLTVYDYQFSGNIRPPFFNPFMIISFEEIVISHNQIIGEIPDAINDFVELELFEASGNLTSLIAIEFSSNKFQGTIPSTIGNLTNLLELRLSNNNLSGHIPPQIFRLSPFSIGIDLSQNHLSGSLPKEELTIEFIYQSLLKATNGFSLDNLIGTGSFGSVYKGSLDREVIVIAVKVLNLERQGALKSFVAECEALRNIRHENLVKELTACSGVDYKGNDFKDLVSEFMVNGSLNNWLHPTSLEINEGSRTSNLLQRLNIAIDVAHALRYSIQEHRLFFVI</sequence>
<dbReference type="InterPro" id="IPR017441">
    <property type="entry name" value="Protein_kinase_ATP_BS"/>
</dbReference>
<evidence type="ECO:0000256" key="4">
    <source>
        <dbReference type="ARBA" id="ARBA00022692"/>
    </source>
</evidence>
<evidence type="ECO:0000313" key="12">
    <source>
        <dbReference type="EMBL" id="KDP40924.1"/>
    </source>
</evidence>
<feature type="domain" description="Protein kinase" evidence="11">
    <location>
        <begin position="316"/>
        <end position="450"/>
    </location>
</feature>
<dbReference type="InterPro" id="IPR051809">
    <property type="entry name" value="Plant_receptor-like_S/T_kinase"/>
</dbReference>
<dbReference type="Pfam" id="PF23598">
    <property type="entry name" value="LRR_14"/>
    <property type="match status" value="1"/>
</dbReference>
<dbReference type="STRING" id="180498.A0A067L9Y0"/>
<evidence type="ECO:0000256" key="3">
    <source>
        <dbReference type="ARBA" id="ARBA00022614"/>
    </source>
</evidence>
<keyword evidence="13" id="KW-1185">Reference proteome</keyword>
<comment type="subcellular location">
    <subcellularLocation>
        <location evidence="1">Membrane</location>
        <topology evidence="1">Single-pass type I membrane protein</topology>
    </subcellularLocation>
</comment>
<dbReference type="OrthoDB" id="1434862at2759"/>
<dbReference type="InterPro" id="IPR000719">
    <property type="entry name" value="Prot_kinase_dom"/>
</dbReference>
<accession>A0A067L9Y0</accession>
<evidence type="ECO:0000256" key="6">
    <source>
        <dbReference type="ARBA" id="ARBA00022737"/>
    </source>
</evidence>
<keyword evidence="7" id="KW-1133">Transmembrane helix</keyword>
<dbReference type="GO" id="GO:0016020">
    <property type="term" value="C:membrane"/>
    <property type="evidence" value="ECO:0007669"/>
    <property type="project" value="UniProtKB-SubCell"/>
</dbReference>
<dbReference type="PANTHER" id="PTHR27008:SF577">
    <property type="entry name" value="PROTEIN KINASE DOMAIN-CONTAINING PROTEIN"/>
    <property type="match status" value="1"/>
</dbReference>
<comment type="similarity">
    <text evidence="2">Belongs to the RLP family.</text>
</comment>
<dbReference type="InterPro" id="IPR001611">
    <property type="entry name" value="Leu-rich_rpt"/>
</dbReference>
<dbReference type="SUPFAM" id="SSF56112">
    <property type="entry name" value="Protein kinase-like (PK-like)"/>
    <property type="match status" value="1"/>
</dbReference>
<dbReference type="Gene3D" id="1.10.510.10">
    <property type="entry name" value="Transferase(Phosphotransferase) domain 1"/>
    <property type="match status" value="1"/>
</dbReference>
<dbReference type="GO" id="GO:0005524">
    <property type="term" value="F:ATP binding"/>
    <property type="evidence" value="ECO:0007669"/>
    <property type="project" value="UniProtKB-UniRule"/>
</dbReference>
<protein>
    <recommendedName>
        <fullName evidence="11">Protein kinase domain-containing protein</fullName>
    </recommendedName>
</protein>
<reference evidence="12 13" key="1">
    <citation type="journal article" date="2014" name="PLoS ONE">
        <title>Global Analysis of Gene Expression Profiles in Physic Nut (Jatropha curcas L.) Seedlings Exposed to Salt Stress.</title>
        <authorList>
            <person name="Zhang L."/>
            <person name="Zhang C."/>
            <person name="Wu P."/>
            <person name="Chen Y."/>
            <person name="Li M."/>
            <person name="Jiang H."/>
            <person name="Wu G."/>
        </authorList>
    </citation>
    <scope>NUCLEOTIDE SEQUENCE [LARGE SCALE GENOMIC DNA]</scope>
    <source>
        <strain evidence="13">cv. GZQX0401</strain>
        <tissue evidence="12">Young leaves</tissue>
    </source>
</reference>
<keyword evidence="5" id="KW-0732">Signal</keyword>
<dbReference type="PANTHER" id="PTHR27008">
    <property type="entry name" value="OS04G0122200 PROTEIN"/>
    <property type="match status" value="1"/>
</dbReference>
<dbReference type="Proteomes" id="UP000027138">
    <property type="component" value="Unassembled WGS sequence"/>
</dbReference>
<dbReference type="PROSITE" id="PS00107">
    <property type="entry name" value="PROTEIN_KINASE_ATP"/>
    <property type="match status" value="1"/>
</dbReference>
<proteinExistence type="inferred from homology"/>
<dbReference type="FunFam" id="3.80.10.10:FF:000275">
    <property type="entry name" value="Leucine-rich repeat receptor-like protein kinase"/>
    <property type="match status" value="1"/>
</dbReference>
<dbReference type="InterPro" id="IPR055414">
    <property type="entry name" value="LRR_R13L4/SHOC2-like"/>
</dbReference>
<dbReference type="InterPro" id="IPR001245">
    <property type="entry name" value="Ser-Thr/Tyr_kinase_cat_dom"/>
</dbReference>
<keyword evidence="3" id="KW-0433">Leucine-rich repeat</keyword>
<dbReference type="SMART" id="SM00369">
    <property type="entry name" value="LRR_TYP"/>
    <property type="match status" value="3"/>
</dbReference>
<gene>
    <name evidence="12" type="ORF">JCGZ_24923</name>
</gene>
<keyword evidence="10" id="KW-0547">Nucleotide-binding</keyword>
<dbReference type="SUPFAM" id="SSF52058">
    <property type="entry name" value="L domain-like"/>
    <property type="match status" value="2"/>
</dbReference>
<dbReference type="InterPro" id="IPR032675">
    <property type="entry name" value="LRR_dom_sf"/>
</dbReference>
<evidence type="ECO:0000259" key="11">
    <source>
        <dbReference type="PROSITE" id="PS50011"/>
    </source>
</evidence>
<evidence type="ECO:0000256" key="10">
    <source>
        <dbReference type="PROSITE-ProRule" id="PRU10141"/>
    </source>
</evidence>
<keyword evidence="9" id="KW-0325">Glycoprotein</keyword>
<evidence type="ECO:0000256" key="9">
    <source>
        <dbReference type="ARBA" id="ARBA00023180"/>
    </source>
</evidence>
<evidence type="ECO:0000256" key="5">
    <source>
        <dbReference type="ARBA" id="ARBA00022729"/>
    </source>
</evidence>
<dbReference type="InterPro" id="IPR011009">
    <property type="entry name" value="Kinase-like_dom_sf"/>
</dbReference>
<organism evidence="12 13">
    <name type="scientific">Jatropha curcas</name>
    <name type="common">Barbados nut</name>
    <dbReference type="NCBI Taxonomy" id="180498"/>
    <lineage>
        <taxon>Eukaryota</taxon>
        <taxon>Viridiplantae</taxon>
        <taxon>Streptophyta</taxon>
        <taxon>Embryophyta</taxon>
        <taxon>Tracheophyta</taxon>
        <taxon>Spermatophyta</taxon>
        <taxon>Magnoliopsida</taxon>
        <taxon>eudicotyledons</taxon>
        <taxon>Gunneridae</taxon>
        <taxon>Pentapetalae</taxon>
        <taxon>rosids</taxon>
        <taxon>fabids</taxon>
        <taxon>Malpighiales</taxon>
        <taxon>Euphorbiaceae</taxon>
        <taxon>Crotonoideae</taxon>
        <taxon>Jatropheae</taxon>
        <taxon>Jatropha</taxon>
    </lineage>
</organism>
<dbReference type="AlphaFoldDB" id="A0A067L9Y0"/>
<feature type="binding site" evidence="10">
    <location>
        <position position="345"/>
    </location>
    <ligand>
        <name>ATP</name>
        <dbReference type="ChEBI" id="CHEBI:30616"/>
    </ligand>
</feature>
<evidence type="ECO:0000256" key="1">
    <source>
        <dbReference type="ARBA" id="ARBA00004479"/>
    </source>
</evidence>
<dbReference type="InterPro" id="IPR003591">
    <property type="entry name" value="Leu-rich_rpt_typical-subtyp"/>
</dbReference>
<dbReference type="PROSITE" id="PS50011">
    <property type="entry name" value="PROTEIN_KINASE_DOM"/>
    <property type="match status" value="1"/>
</dbReference>
<keyword evidence="8" id="KW-0472">Membrane</keyword>
<keyword evidence="4" id="KW-0812">Transmembrane</keyword>
<dbReference type="Pfam" id="PF07714">
    <property type="entry name" value="PK_Tyr_Ser-Thr"/>
    <property type="match status" value="1"/>
</dbReference>
<keyword evidence="6" id="KW-0677">Repeat</keyword>
<evidence type="ECO:0000256" key="7">
    <source>
        <dbReference type="ARBA" id="ARBA00022989"/>
    </source>
</evidence>